<evidence type="ECO:0000313" key="3">
    <source>
        <dbReference type="EMBL" id="KAF0296211.1"/>
    </source>
</evidence>
<accession>A0A6A4W334</accession>
<sequence length="290" mass="30584">MAVLRLLRERANGPFGLQRCLFSSDRPADAAPHVLTGRVGSVTTIALNRTASRNSISAETALQLTAALRRFEADTTSPVAVLHGRGGNFCSGCDLAELAAGEEPPPGPAGQPCAKPVVAAVDGFAVGGGLELALWCDLRVVEETAVLGAYGRRFGVPLLDGGADRLPLMVGLSRALDMILTGRTVSGQEAFEWGLANRLVACGTALGQAVNLASSIAKFPAECVAADRRAAYRAAFEAASPQEALREARAAGRGPLEREGRHGARRFLAGVGRHGKFNIHPEKQEEWNRR</sequence>
<reference evidence="3 4" key="1">
    <citation type="submission" date="2019-07" db="EMBL/GenBank/DDBJ databases">
        <title>Draft genome assembly of a fouling barnacle, Amphibalanus amphitrite (Darwin, 1854): The first reference genome for Thecostraca.</title>
        <authorList>
            <person name="Kim W."/>
        </authorList>
    </citation>
    <scope>NUCLEOTIDE SEQUENCE [LARGE SCALE GENOMIC DNA]</scope>
    <source>
        <strain evidence="3">SNU_AA5</strain>
        <tissue evidence="3">Soma without cirri and trophi</tissue>
    </source>
</reference>
<keyword evidence="4" id="KW-1185">Reference proteome</keyword>
<dbReference type="PANTHER" id="PTHR43802">
    <property type="entry name" value="ENOYL-COA HYDRATASE"/>
    <property type="match status" value="1"/>
</dbReference>
<dbReference type="InterPro" id="IPR029045">
    <property type="entry name" value="ClpP/crotonase-like_dom_sf"/>
</dbReference>
<dbReference type="EMBL" id="VIIS01001579">
    <property type="protein sequence ID" value="KAF0296211.1"/>
    <property type="molecule type" value="Genomic_DNA"/>
</dbReference>
<dbReference type="Proteomes" id="UP000440578">
    <property type="component" value="Unassembled WGS sequence"/>
</dbReference>
<dbReference type="InterPro" id="IPR001753">
    <property type="entry name" value="Enoyl-CoA_hydra/iso"/>
</dbReference>
<dbReference type="AlphaFoldDB" id="A0A6A4W334"/>
<name>A0A6A4W334_AMPAM</name>
<dbReference type="OrthoDB" id="448450at2759"/>
<dbReference type="NCBIfam" id="NF006108">
    <property type="entry name" value="PRK08259.1"/>
    <property type="match status" value="1"/>
</dbReference>
<dbReference type="SUPFAM" id="SSF52096">
    <property type="entry name" value="ClpP/crotonase"/>
    <property type="match status" value="1"/>
</dbReference>
<dbReference type="Pfam" id="PF00378">
    <property type="entry name" value="ECH_1"/>
    <property type="match status" value="1"/>
</dbReference>
<organism evidence="3 4">
    <name type="scientific">Amphibalanus amphitrite</name>
    <name type="common">Striped barnacle</name>
    <name type="synonym">Balanus amphitrite</name>
    <dbReference type="NCBI Taxonomy" id="1232801"/>
    <lineage>
        <taxon>Eukaryota</taxon>
        <taxon>Metazoa</taxon>
        <taxon>Ecdysozoa</taxon>
        <taxon>Arthropoda</taxon>
        <taxon>Crustacea</taxon>
        <taxon>Multicrustacea</taxon>
        <taxon>Cirripedia</taxon>
        <taxon>Thoracica</taxon>
        <taxon>Thoracicalcarea</taxon>
        <taxon>Balanomorpha</taxon>
        <taxon>Balanoidea</taxon>
        <taxon>Balanidae</taxon>
        <taxon>Amphibalaninae</taxon>
        <taxon>Amphibalanus</taxon>
    </lineage>
</organism>
<dbReference type="CDD" id="cd06558">
    <property type="entry name" value="crotonase-like"/>
    <property type="match status" value="1"/>
</dbReference>
<dbReference type="Gene3D" id="1.10.287.2460">
    <property type="match status" value="1"/>
</dbReference>
<dbReference type="InterPro" id="IPR018376">
    <property type="entry name" value="Enoyl-CoA_hyd/isom_CS"/>
</dbReference>
<comment type="similarity">
    <text evidence="1 2">Belongs to the enoyl-CoA hydratase/isomerase family.</text>
</comment>
<evidence type="ECO:0000313" key="4">
    <source>
        <dbReference type="Proteomes" id="UP000440578"/>
    </source>
</evidence>
<protein>
    <submittedName>
        <fullName evidence="3">3-hydroxypropionyl-coenzyme A dehydratase</fullName>
    </submittedName>
</protein>
<evidence type="ECO:0000256" key="2">
    <source>
        <dbReference type="RuleBase" id="RU003707"/>
    </source>
</evidence>
<comment type="caution">
    <text evidence="3">The sequence shown here is derived from an EMBL/GenBank/DDBJ whole genome shotgun (WGS) entry which is preliminary data.</text>
</comment>
<dbReference type="Gene3D" id="3.90.226.10">
    <property type="entry name" value="2-enoyl-CoA Hydratase, Chain A, domain 1"/>
    <property type="match status" value="1"/>
</dbReference>
<dbReference type="PROSITE" id="PS00166">
    <property type="entry name" value="ENOYL_COA_HYDRATASE"/>
    <property type="match status" value="1"/>
</dbReference>
<proteinExistence type="inferred from homology"/>
<dbReference type="GO" id="GO:0003824">
    <property type="term" value="F:catalytic activity"/>
    <property type="evidence" value="ECO:0007669"/>
    <property type="project" value="InterPro"/>
</dbReference>
<gene>
    <name evidence="3" type="ORF">FJT64_006363</name>
</gene>
<dbReference type="PANTHER" id="PTHR43802:SF1">
    <property type="entry name" value="IP11341P-RELATED"/>
    <property type="match status" value="1"/>
</dbReference>
<evidence type="ECO:0000256" key="1">
    <source>
        <dbReference type="ARBA" id="ARBA00005254"/>
    </source>
</evidence>